<evidence type="ECO:0000256" key="9">
    <source>
        <dbReference type="ARBA" id="ARBA00069466"/>
    </source>
</evidence>
<dbReference type="OrthoDB" id="10249535at2759"/>
<dbReference type="SUPFAM" id="SSF56281">
    <property type="entry name" value="Metallo-hydrolase/oxidoreductase"/>
    <property type="match status" value="1"/>
</dbReference>
<dbReference type="GO" id="GO:0004534">
    <property type="term" value="F:5'-3' RNA exonuclease activity"/>
    <property type="evidence" value="ECO:0007669"/>
    <property type="project" value="TreeGrafter"/>
</dbReference>
<dbReference type="PANTHER" id="PTHR11203:SF11">
    <property type="entry name" value="CLEAVAGE AND POLYADENYLATION SPECIFICITY FACTOR SUBUNIT 3"/>
    <property type="match status" value="1"/>
</dbReference>
<comment type="similarity">
    <text evidence="2">Belongs to the metallo-beta-lactamase superfamily. RNA-metabolizing metallo-beta-lactamase-like family. CPSF2/YSH1 subfamily.</text>
</comment>
<dbReference type="SMART" id="SM00849">
    <property type="entry name" value="Lactamase_B"/>
    <property type="match status" value="1"/>
</dbReference>
<evidence type="ECO:0000256" key="3">
    <source>
        <dbReference type="ARBA" id="ARBA00018311"/>
    </source>
</evidence>
<dbReference type="InterPro" id="IPR050698">
    <property type="entry name" value="MBL"/>
</dbReference>
<proteinExistence type="inferred from homology"/>
<dbReference type="InterPro" id="IPR036866">
    <property type="entry name" value="RibonucZ/Hydroxyglut_hydro"/>
</dbReference>
<keyword evidence="5" id="KW-0540">Nuclease</keyword>
<dbReference type="Gene3D" id="3.40.50.10890">
    <property type="match status" value="1"/>
</dbReference>
<evidence type="ECO:0000256" key="10">
    <source>
        <dbReference type="ARBA" id="ARBA00075008"/>
    </source>
</evidence>
<feature type="domain" description="Pre-mRNA 3'-end-processing endonuclease polyadenylation factor C-term" evidence="14">
    <location>
        <begin position="442"/>
        <end position="716"/>
    </location>
</feature>
<keyword evidence="7" id="KW-0539">Nucleus</keyword>
<dbReference type="PANTHER" id="PTHR11203">
    <property type="entry name" value="CLEAVAGE AND POLYADENYLATION SPECIFICITY FACTOR FAMILY MEMBER"/>
    <property type="match status" value="1"/>
</dbReference>
<dbReference type="GO" id="GO:0005847">
    <property type="term" value="C:mRNA cleavage and polyadenylation specificity factor complex"/>
    <property type="evidence" value="ECO:0007669"/>
    <property type="project" value="TreeGrafter"/>
</dbReference>
<dbReference type="Pfam" id="PF07521">
    <property type="entry name" value="RMMBL"/>
    <property type="match status" value="1"/>
</dbReference>
<dbReference type="GO" id="GO:0003723">
    <property type="term" value="F:RNA binding"/>
    <property type="evidence" value="ECO:0007669"/>
    <property type="project" value="TreeGrafter"/>
</dbReference>
<accession>A0A1R1PDC3</accession>
<keyword evidence="6" id="KW-0378">Hydrolase</keyword>
<dbReference type="GO" id="GO:0004521">
    <property type="term" value="F:RNA endonuclease activity"/>
    <property type="evidence" value="ECO:0007669"/>
    <property type="project" value="TreeGrafter"/>
</dbReference>
<evidence type="ECO:0000256" key="2">
    <source>
        <dbReference type="ARBA" id="ARBA00010624"/>
    </source>
</evidence>
<dbReference type="InterPro" id="IPR021718">
    <property type="entry name" value="CPSF73-100_C"/>
</dbReference>
<dbReference type="InterPro" id="IPR011108">
    <property type="entry name" value="RMMBL"/>
</dbReference>
<protein>
    <recommendedName>
        <fullName evidence="3">Endoribonuclease YSH1</fullName>
    </recommendedName>
    <alternativeName>
        <fullName evidence="9">Endoribonuclease ysh1</fullName>
    </alternativeName>
    <alternativeName>
        <fullName evidence="8 10">mRNA 3'-end-processing protein YSH1</fullName>
    </alternativeName>
</protein>
<dbReference type="Pfam" id="PF16661">
    <property type="entry name" value="Lactamase_B_6"/>
    <property type="match status" value="1"/>
</dbReference>
<dbReference type="InterPro" id="IPR001279">
    <property type="entry name" value="Metallo-B-lactamas"/>
</dbReference>
<evidence type="ECO:0000256" key="8">
    <source>
        <dbReference type="ARBA" id="ARBA00032592"/>
    </source>
</evidence>
<dbReference type="Proteomes" id="UP000188320">
    <property type="component" value="Unassembled WGS sequence"/>
</dbReference>
<keyword evidence="16" id="KW-1185">Reference proteome</keyword>
<dbReference type="SMART" id="SM01027">
    <property type="entry name" value="Beta-Casp"/>
    <property type="match status" value="1"/>
</dbReference>
<feature type="domain" description="Metallo-beta-lactamase" evidence="12">
    <location>
        <begin position="13"/>
        <end position="199"/>
    </location>
</feature>
<dbReference type="Pfam" id="PF11718">
    <property type="entry name" value="CPSF73-100_C"/>
    <property type="match status" value="1"/>
</dbReference>
<evidence type="ECO:0000259" key="12">
    <source>
        <dbReference type="SMART" id="SM00849"/>
    </source>
</evidence>
<sequence length="717" mass="80892">MLDCGLHPGFDGVASLPFLDEIDVSKIDLVLVTHFHVDHAAAVPYLLEKTTFNGRTFMTHATKAIFRWLLWDYVKVSNNFGGAEEALYNEEDMLRAYEKIEVVDYHETVEVEGIKFTGYNAGHVLGAAMFVVEIAGVKILYTGDYSREEDRHLMAAEDPKQKIDIMITESTYGVQSYEGREERENRLTGQVREVVGRGGRCLMPVFALGRTQELLLILDEYWGKHRELGRVPVYFASTLAKRCLLVYQTYIYMMNKSIQKRFQTSNPFEFRHITNLKSLAHFEDGGPCVMLASPGMLQSGLSRELFDKWVTDRKNGLVLTGYSVEGTLARTIMNEPDEVTTLQGVKVKRRMSVSYISFSAHVDYTQNSQFIALINPSNLVLVHGEQNTMARLKAALVTKHSLMSIFNPKNTEPVTLHFKGERMARVVGSLATLGPPKPGSLVDAILLHNPLLTYPYTMVTQDELPQYSNLSVVPITQNLSINFHANFSLLYFHLLSMFGDIKQLFKDHYQVYGLVELRFEAQKSRIHLKWSCSTLSDMIADSILSILYNFESSPASVKISCAESSGCGHSHSHSHSTTKPESGEMDNDTKKENENENENKSHIKAEIKSPAGNSNENETTLGNSDEPTIESQAQFRSLFVDRSDKTTSLKTFIDFLELQFSSVEKTQDNKLNIKLDNSNHATLDLSTLDITNSSSESFKRRLQSITSRFSRTLKPLI</sequence>
<evidence type="ECO:0000256" key="4">
    <source>
        <dbReference type="ARBA" id="ARBA00022664"/>
    </source>
</evidence>
<evidence type="ECO:0000259" key="14">
    <source>
        <dbReference type="SMART" id="SM01098"/>
    </source>
</evidence>
<dbReference type="FunFam" id="3.40.50.10890:FF:000001">
    <property type="entry name" value="Cleavage and polyadenylation specificity factor subunit 3"/>
    <property type="match status" value="1"/>
</dbReference>
<name>A0A1R1PDC3_ZANCU</name>
<evidence type="ECO:0000256" key="1">
    <source>
        <dbReference type="ARBA" id="ARBA00004123"/>
    </source>
</evidence>
<feature type="domain" description="Beta-Casp" evidence="13">
    <location>
        <begin position="211"/>
        <end position="332"/>
    </location>
</feature>
<comment type="subcellular location">
    <subcellularLocation>
        <location evidence="1">Nucleus</location>
    </subcellularLocation>
</comment>
<evidence type="ECO:0000313" key="15">
    <source>
        <dbReference type="EMBL" id="OMH78941.1"/>
    </source>
</evidence>
<dbReference type="CDD" id="cd16292">
    <property type="entry name" value="CPSF3-like_MBL-fold"/>
    <property type="match status" value="1"/>
</dbReference>
<dbReference type="AlphaFoldDB" id="A0A1R1PDC3"/>
<feature type="compositionally biased region" description="Basic and acidic residues" evidence="11">
    <location>
        <begin position="587"/>
        <end position="607"/>
    </location>
</feature>
<organism evidence="15 16">
    <name type="scientific">Zancudomyces culisetae</name>
    <name type="common">Gut fungus</name>
    <name type="synonym">Smittium culisetae</name>
    <dbReference type="NCBI Taxonomy" id="1213189"/>
    <lineage>
        <taxon>Eukaryota</taxon>
        <taxon>Fungi</taxon>
        <taxon>Fungi incertae sedis</taxon>
        <taxon>Zoopagomycota</taxon>
        <taxon>Kickxellomycotina</taxon>
        <taxon>Harpellomycetes</taxon>
        <taxon>Harpellales</taxon>
        <taxon>Legeriomycetaceae</taxon>
        <taxon>Zancudomyces</taxon>
    </lineage>
</organism>
<evidence type="ECO:0000256" key="11">
    <source>
        <dbReference type="SAM" id="MobiDB-lite"/>
    </source>
</evidence>
<dbReference type="EMBL" id="LSSK01001722">
    <property type="protein sequence ID" value="OMH78941.1"/>
    <property type="molecule type" value="Genomic_DNA"/>
</dbReference>
<evidence type="ECO:0000256" key="5">
    <source>
        <dbReference type="ARBA" id="ARBA00022722"/>
    </source>
</evidence>
<comment type="caution">
    <text evidence="15">The sequence shown here is derived from an EMBL/GenBank/DDBJ whole genome shotgun (WGS) entry which is preliminary data.</text>
</comment>
<evidence type="ECO:0000256" key="7">
    <source>
        <dbReference type="ARBA" id="ARBA00023242"/>
    </source>
</evidence>
<dbReference type="Gene3D" id="3.60.15.10">
    <property type="entry name" value="Ribonuclease Z/Hydroxyacylglutathione hydrolase-like"/>
    <property type="match status" value="1"/>
</dbReference>
<gene>
    <name evidence="15" type="ORF">AX774_g7658</name>
</gene>
<reference evidence="16" key="1">
    <citation type="submission" date="2017-01" db="EMBL/GenBank/DDBJ databases">
        <authorList>
            <person name="Wang Y."/>
            <person name="White M."/>
            <person name="Kvist S."/>
            <person name="Moncalvo J.-M."/>
        </authorList>
    </citation>
    <scope>NUCLEOTIDE SEQUENCE [LARGE SCALE GENOMIC DNA]</scope>
    <source>
        <strain evidence="16">COL-18-3</strain>
    </source>
</reference>
<feature type="region of interest" description="Disordered" evidence="11">
    <location>
        <begin position="568"/>
        <end position="628"/>
    </location>
</feature>
<keyword evidence="4" id="KW-0507">mRNA processing</keyword>
<feature type="compositionally biased region" description="Polar residues" evidence="11">
    <location>
        <begin position="611"/>
        <end position="628"/>
    </location>
</feature>
<evidence type="ECO:0000259" key="13">
    <source>
        <dbReference type="SMART" id="SM01027"/>
    </source>
</evidence>
<dbReference type="GO" id="GO:0006398">
    <property type="term" value="P:mRNA 3'-end processing by stem-loop binding and cleavage"/>
    <property type="evidence" value="ECO:0007669"/>
    <property type="project" value="TreeGrafter"/>
</dbReference>
<dbReference type="Pfam" id="PF10996">
    <property type="entry name" value="Beta-Casp"/>
    <property type="match status" value="1"/>
</dbReference>
<evidence type="ECO:0000313" key="16">
    <source>
        <dbReference type="Proteomes" id="UP000188320"/>
    </source>
</evidence>
<dbReference type="InterPro" id="IPR022712">
    <property type="entry name" value="Beta_Casp"/>
</dbReference>
<dbReference type="SMART" id="SM01098">
    <property type="entry name" value="CPSF73-100_C"/>
    <property type="match status" value="1"/>
</dbReference>
<evidence type="ECO:0000256" key="6">
    <source>
        <dbReference type="ARBA" id="ARBA00022801"/>
    </source>
</evidence>